<keyword evidence="1" id="KW-0472">Membrane</keyword>
<dbReference type="InterPro" id="IPR029787">
    <property type="entry name" value="Nucleotide_cyclase"/>
</dbReference>
<dbReference type="GO" id="GO:0071111">
    <property type="term" value="F:cyclic-guanylate-specific phosphodiesterase activity"/>
    <property type="evidence" value="ECO:0007669"/>
    <property type="project" value="InterPro"/>
</dbReference>
<evidence type="ECO:0008006" key="6">
    <source>
        <dbReference type="Google" id="ProtNLM"/>
    </source>
</evidence>
<reference evidence="4 5" key="1">
    <citation type="submission" date="2019-01" db="EMBL/GenBank/DDBJ databases">
        <title>Complete genome sequence of Cohnella hallensis HS21 isolated from Korean fir (Abies koreana) rhizospheric soil.</title>
        <authorList>
            <person name="Jiang L."/>
            <person name="Kang S.W."/>
            <person name="Kim S."/>
            <person name="Jung J."/>
            <person name="Kim C.Y."/>
            <person name="Kim D.H."/>
            <person name="Kim S.W."/>
            <person name="Lee J."/>
        </authorList>
    </citation>
    <scope>NUCLEOTIDE SEQUENCE [LARGE SCALE GENOMIC DNA]</scope>
    <source>
        <strain evidence="4 5">HS21</strain>
    </source>
</reference>
<dbReference type="AlphaFoldDB" id="A0A3T1DBE9"/>
<dbReference type="InterPro" id="IPR050706">
    <property type="entry name" value="Cyclic-di-GMP_PDE-like"/>
</dbReference>
<gene>
    <name evidence="4" type="ORF">KCTCHS21_48220</name>
</gene>
<dbReference type="CDD" id="cd01948">
    <property type="entry name" value="EAL"/>
    <property type="match status" value="1"/>
</dbReference>
<organism evidence="4 5">
    <name type="scientific">Cohnella abietis</name>
    <dbReference type="NCBI Taxonomy" id="2507935"/>
    <lineage>
        <taxon>Bacteria</taxon>
        <taxon>Bacillati</taxon>
        <taxon>Bacillota</taxon>
        <taxon>Bacilli</taxon>
        <taxon>Bacillales</taxon>
        <taxon>Paenibacillaceae</taxon>
        <taxon>Cohnella</taxon>
    </lineage>
</organism>
<dbReference type="Proteomes" id="UP000289856">
    <property type="component" value="Chromosome"/>
</dbReference>
<feature type="domain" description="EAL" evidence="2">
    <location>
        <begin position="270"/>
        <end position="524"/>
    </location>
</feature>
<dbReference type="Pfam" id="PF00563">
    <property type="entry name" value="EAL"/>
    <property type="match status" value="1"/>
</dbReference>
<protein>
    <recommendedName>
        <fullName evidence="6">GGDEF-domain containing protein</fullName>
    </recommendedName>
</protein>
<dbReference type="InterPro" id="IPR001633">
    <property type="entry name" value="EAL_dom"/>
</dbReference>
<proteinExistence type="predicted"/>
<dbReference type="InterPro" id="IPR043128">
    <property type="entry name" value="Rev_trsase/Diguanyl_cyclase"/>
</dbReference>
<dbReference type="PROSITE" id="PS50887">
    <property type="entry name" value="GGDEF"/>
    <property type="match status" value="1"/>
</dbReference>
<dbReference type="RefSeq" id="WP_162309365.1">
    <property type="nucleotide sequence ID" value="NZ_AP019400.1"/>
</dbReference>
<feature type="domain" description="GGDEF" evidence="3">
    <location>
        <begin position="130"/>
        <end position="261"/>
    </location>
</feature>
<dbReference type="PANTHER" id="PTHR33121">
    <property type="entry name" value="CYCLIC DI-GMP PHOSPHODIESTERASE PDEF"/>
    <property type="match status" value="1"/>
</dbReference>
<evidence type="ECO:0000313" key="4">
    <source>
        <dbReference type="EMBL" id="BBI35423.1"/>
    </source>
</evidence>
<dbReference type="InterPro" id="IPR000160">
    <property type="entry name" value="GGDEF_dom"/>
</dbReference>
<name>A0A3T1DBE9_9BACL</name>
<dbReference type="NCBIfam" id="TIGR00254">
    <property type="entry name" value="GGDEF"/>
    <property type="match status" value="1"/>
</dbReference>
<dbReference type="Pfam" id="PF00990">
    <property type="entry name" value="GGDEF"/>
    <property type="match status" value="1"/>
</dbReference>
<sequence length="528" mass="61030">MSKQGHEQIKAYKVQMPFAASLRISIIYLICGALWILFSDKALSSLVQDKEMFEQMSLIKGWSYIVMTAILLFYLIYKATLRMRVAERKLHNQYMELLNSREELRHIAFRDQLTGLPNRLALNEIVILHKNTSLLHLDLDEFKYVNDTLGHAFGDRLVQEFSKRLVNELLASEQLYRLGGDDWIIVSHEPLDRLPLRVEQLLSLFEKPCVVDEHRMHMTGSIGISHFPIHGRTLEQLMKNAEIALYHTKKQGGNGLAFYDASFSMPLQQRADMIRLLRYGLENEEFELHYQPQINLENSRIEGFEALIRWNSSELGRIPPDQFIRLAEESHLIIPMGEWVLRTACKFIRGIHESEENKPIVSVNVSVVQLIGHRFEERVLDILRETGLDPCYLELEVTESMMIESMDLVADKLTRLKEYGINIALDDFGRGFSSLSHLMRLPITTLKIDKSFIEHIPENQEDQPLTGLIIQLAKGMGMKVVAEGVEKYVQLDYLKKYECNCIQGFLFSKPLPALIARDWIKAFSLPIR</sequence>
<dbReference type="PROSITE" id="PS50883">
    <property type="entry name" value="EAL"/>
    <property type="match status" value="1"/>
</dbReference>
<dbReference type="SMART" id="SM00267">
    <property type="entry name" value="GGDEF"/>
    <property type="match status" value="1"/>
</dbReference>
<dbReference type="PANTHER" id="PTHR33121:SF70">
    <property type="entry name" value="SIGNALING PROTEIN YKOW"/>
    <property type="match status" value="1"/>
</dbReference>
<evidence type="ECO:0000256" key="1">
    <source>
        <dbReference type="SAM" id="Phobius"/>
    </source>
</evidence>
<dbReference type="InterPro" id="IPR035919">
    <property type="entry name" value="EAL_sf"/>
</dbReference>
<evidence type="ECO:0000313" key="5">
    <source>
        <dbReference type="Proteomes" id="UP000289856"/>
    </source>
</evidence>
<dbReference type="SUPFAM" id="SSF55073">
    <property type="entry name" value="Nucleotide cyclase"/>
    <property type="match status" value="1"/>
</dbReference>
<evidence type="ECO:0000259" key="3">
    <source>
        <dbReference type="PROSITE" id="PS50887"/>
    </source>
</evidence>
<dbReference type="SMART" id="SM00052">
    <property type="entry name" value="EAL"/>
    <property type="match status" value="1"/>
</dbReference>
<dbReference type="EMBL" id="AP019400">
    <property type="protein sequence ID" value="BBI35423.1"/>
    <property type="molecule type" value="Genomic_DNA"/>
</dbReference>
<keyword evidence="1" id="KW-1133">Transmembrane helix</keyword>
<dbReference type="KEGG" id="cohn:KCTCHS21_48220"/>
<dbReference type="Gene3D" id="3.30.70.270">
    <property type="match status" value="1"/>
</dbReference>
<keyword evidence="5" id="KW-1185">Reference proteome</keyword>
<feature type="transmembrane region" description="Helical" evidence="1">
    <location>
        <begin position="58"/>
        <end position="77"/>
    </location>
</feature>
<dbReference type="Gene3D" id="3.20.20.450">
    <property type="entry name" value="EAL domain"/>
    <property type="match status" value="1"/>
</dbReference>
<feature type="transmembrane region" description="Helical" evidence="1">
    <location>
        <begin position="20"/>
        <end position="38"/>
    </location>
</feature>
<dbReference type="SUPFAM" id="SSF141868">
    <property type="entry name" value="EAL domain-like"/>
    <property type="match status" value="1"/>
</dbReference>
<dbReference type="CDD" id="cd01949">
    <property type="entry name" value="GGDEF"/>
    <property type="match status" value="1"/>
</dbReference>
<accession>A0A3T1DBE9</accession>
<keyword evidence="1" id="KW-0812">Transmembrane</keyword>
<evidence type="ECO:0000259" key="2">
    <source>
        <dbReference type="PROSITE" id="PS50883"/>
    </source>
</evidence>